<dbReference type="InterPro" id="IPR036388">
    <property type="entry name" value="WH-like_DNA-bd_sf"/>
</dbReference>
<dbReference type="STRING" id="1489064.WH96_05120"/>
<sequence length="140" mass="15676">MTIVPLEEQLCFALYSASNSLTGVYRKLLEPLGLTYTQFIVLMVLWEKDGISISELADRTGLSNATMTPLLKRMEQKGFITRKRLSDNERQKNIVLTKVGSELSEKSIDVTVEAFKSTSLSKKQAEDVIAICQQIVRSTS</sequence>
<dbReference type="Gene3D" id="1.10.10.10">
    <property type="entry name" value="Winged helix-like DNA-binding domain superfamily/Winged helix DNA-binding domain"/>
    <property type="match status" value="1"/>
</dbReference>
<dbReference type="PROSITE" id="PS50995">
    <property type="entry name" value="HTH_MARR_2"/>
    <property type="match status" value="1"/>
</dbReference>
<keyword evidence="4" id="KW-1185">Reference proteome</keyword>
<dbReference type="SUPFAM" id="SSF46785">
    <property type="entry name" value="Winged helix' DNA-binding domain"/>
    <property type="match status" value="1"/>
</dbReference>
<dbReference type="EMBL" id="LAQL01000003">
    <property type="protein sequence ID" value="KLN61939.1"/>
    <property type="molecule type" value="Genomic_DNA"/>
</dbReference>
<dbReference type="SMART" id="SM00347">
    <property type="entry name" value="HTH_MARR"/>
    <property type="match status" value="1"/>
</dbReference>
<name>A0A0H2MHA7_9PROT</name>
<dbReference type="Pfam" id="PF01047">
    <property type="entry name" value="MarR"/>
    <property type="match status" value="1"/>
</dbReference>
<protein>
    <submittedName>
        <fullName evidence="3">Transcriptional regulator</fullName>
    </submittedName>
</protein>
<accession>A0A0H2MHA7</accession>
<dbReference type="AlphaFoldDB" id="A0A0H2MHA7"/>
<organism evidence="3 4">
    <name type="scientific">Kiloniella spongiae</name>
    <dbReference type="NCBI Taxonomy" id="1489064"/>
    <lineage>
        <taxon>Bacteria</taxon>
        <taxon>Pseudomonadati</taxon>
        <taxon>Pseudomonadota</taxon>
        <taxon>Alphaproteobacteria</taxon>
        <taxon>Rhodospirillales</taxon>
        <taxon>Kiloniellaceae</taxon>
        <taxon>Kiloniella</taxon>
    </lineage>
</organism>
<comment type="caution">
    <text evidence="3">The sequence shown here is derived from an EMBL/GenBank/DDBJ whole genome shotgun (WGS) entry which is preliminary data.</text>
</comment>
<gene>
    <name evidence="3" type="ORF">WH96_05120</name>
</gene>
<dbReference type="RefSeq" id="WP_047763311.1">
    <property type="nucleotide sequence ID" value="NZ_LAQL01000003.1"/>
</dbReference>
<comment type="subcellular location">
    <subcellularLocation>
        <location evidence="1">Cytoplasm</location>
    </subcellularLocation>
</comment>
<evidence type="ECO:0000256" key="1">
    <source>
        <dbReference type="ARBA" id="ARBA00004496"/>
    </source>
</evidence>
<evidence type="ECO:0000259" key="2">
    <source>
        <dbReference type="PROSITE" id="PS50995"/>
    </source>
</evidence>
<dbReference type="InterPro" id="IPR000835">
    <property type="entry name" value="HTH_MarR-typ"/>
</dbReference>
<feature type="domain" description="HTH marR-type" evidence="2">
    <location>
        <begin position="7"/>
        <end position="137"/>
    </location>
</feature>
<dbReference type="GO" id="GO:0005737">
    <property type="term" value="C:cytoplasm"/>
    <property type="evidence" value="ECO:0007669"/>
    <property type="project" value="UniProtKB-SubCell"/>
</dbReference>
<evidence type="ECO:0000313" key="3">
    <source>
        <dbReference type="EMBL" id="KLN61939.1"/>
    </source>
</evidence>
<dbReference type="GO" id="GO:0006950">
    <property type="term" value="P:response to stress"/>
    <property type="evidence" value="ECO:0007669"/>
    <property type="project" value="TreeGrafter"/>
</dbReference>
<dbReference type="PRINTS" id="PR00598">
    <property type="entry name" value="HTHMARR"/>
</dbReference>
<dbReference type="PANTHER" id="PTHR33164:SF5">
    <property type="entry name" value="ORGANIC HYDROPEROXIDE RESISTANCE TRANSCRIPTIONAL REGULATOR"/>
    <property type="match status" value="1"/>
</dbReference>
<dbReference type="GO" id="GO:0003700">
    <property type="term" value="F:DNA-binding transcription factor activity"/>
    <property type="evidence" value="ECO:0007669"/>
    <property type="project" value="InterPro"/>
</dbReference>
<evidence type="ECO:0000313" key="4">
    <source>
        <dbReference type="Proteomes" id="UP000035444"/>
    </source>
</evidence>
<reference evidence="3 4" key="1">
    <citation type="submission" date="2015-03" db="EMBL/GenBank/DDBJ databases">
        <title>Genome Sequence of Kiloniella spongiae MEBiC09566, isolated from a marine sponge.</title>
        <authorList>
            <person name="Shao Z."/>
            <person name="Wang L."/>
            <person name="Li X."/>
        </authorList>
    </citation>
    <scope>NUCLEOTIDE SEQUENCE [LARGE SCALE GENOMIC DNA]</scope>
    <source>
        <strain evidence="3 4">MEBiC09566</strain>
    </source>
</reference>
<dbReference type="PANTHER" id="PTHR33164">
    <property type="entry name" value="TRANSCRIPTIONAL REGULATOR, MARR FAMILY"/>
    <property type="match status" value="1"/>
</dbReference>
<dbReference type="PATRIC" id="fig|1489064.4.peg.2230"/>
<dbReference type="InterPro" id="IPR039422">
    <property type="entry name" value="MarR/SlyA-like"/>
</dbReference>
<dbReference type="Proteomes" id="UP000035444">
    <property type="component" value="Unassembled WGS sequence"/>
</dbReference>
<dbReference type="OrthoDB" id="9806864at2"/>
<proteinExistence type="predicted"/>
<dbReference type="InterPro" id="IPR036390">
    <property type="entry name" value="WH_DNA-bd_sf"/>
</dbReference>